<keyword evidence="4" id="KW-0378">Hydrolase</keyword>
<dbReference type="PANTHER" id="PTHR34106:SF5">
    <property type="entry name" value="GLYCOSIDASE"/>
    <property type="match status" value="1"/>
</dbReference>
<dbReference type="Gene3D" id="2.115.10.20">
    <property type="entry name" value="Glycosyl hydrolase domain, family 43"/>
    <property type="match status" value="1"/>
</dbReference>
<reference evidence="4 5" key="1">
    <citation type="journal article" date="2018" name="Nat. Biotechnol.">
        <title>A standardized bacterial taxonomy based on genome phylogeny substantially revises the tree of life.</title>
        <authorList>
            <person name="Parks D.H."/>
            <person name="Chuvochina M."/>
            <person name="Waite D.W."/>
            <person name="Rinke C."/>
            <person name="Skarshewski A."/>
            <person name="Chaumeil P.A."/>
            <person name="Hugenholtz P."/>
        </authorList>
    </citation>
    <scope>NUCLEOTIDE SEQUENCE [LARGE SCALE GENOMIC DNA]</scope>
    <source>
        <strain evidence="4">UBA12544</strain>
    </source>
</reference>
<accession>A0A101E397</accession>
<dbReference type="InterPro" id="IPR007184">
    <property type="entry name" value="Mannoside_phosphorylase"/>
</dbReference>
<dbReference type="Pfam" id="PF04041">
    <property type="entry name" value="Glyco_hydro_130"/>
    <property type="match status" value="1"/>
</dbReference>
<keyword evidence="2" id="KW-0808">Transferase</keyword>
<proteinExistence type="inferred from homology"/>
<comment type="caution">
    <text evidence="4">The sequence shown here is derived from an EMBL/GenBank/DDBJ whole genome shotgun (WGS) entry which is preliminary data.</text>
</comment>
<name>A0A101E397_9THEO</name>
<evidence type="ECO:0000256" key="2">
    <source>
        <dbReference type="ARBA" id="ARBA00022679"/>
    </source>
</evidence>
<evidence type="ECO:0000313" key="4">
    <source>
        <dbReference type="EMBL" id="HBT48330.1"/>
    </source>
</evidence>
<keyword evidence="1" id="KW-0328">Glycosyltransferase</keyword>
<dbReference type="SUPFAM" id="SSF75005">
    <property type="entry name" value="Arabinanase/levansucrase/invertase"/>
    <property type="match status" value="1"/>
</dbReference>
<gene>
    <name evidence="4" type="ORF">DEA61_00305</name>
</gene>
<dbReference type="GO" id="GO:0016757">
    <property type="term" value="F:glycosyltransferase activity"/>
    <property type="evidence" value="ECO:0007669"/>
    <property type="project" value="UniProtKB-KW"/>
</dbReference>
<evidence type="ECO:0000313" key="5">
    <source>
        <dbReference type="Proteomes" id="UP000264445"/>
    </source>
</evidence>
<organism evidence="4 5">
    <name type="scientific">Caldanaerobacter subterraneus</name>
    <dbReference type="NCBI Taxonomy" id="911092"/>
    <lineage>
        <taxon>Bacteria</taxon>
        <taxon>Bacillati</taxon>
        <taxon>Bacillota</taxon>
        <taxon>Clostridia</taxon>
        <taxon>Thermoanaerobacterales</taxon>
        <taxon>Thermoanaerobacteraceae</taxon>
        <taxon>Caldanaerobacter</taxon>
    </lineage>
</organism>
<dbReference type="InterPro" id="IPR023296">
    <property type="entry name" value="Glyco_hydro_beta-prop_sf"/>
</dbReference>
<dbReference type="Proteomes" id="UP000264445">
    <property type="component" value="Unassembled WGS sequence"/>
</dbReference>
<dbReference type="RefSeq" id="WP_278428477.1">
    <property type="nucleotide sequence ID" value="NZ_DOLB01000009.1"/>
</dbReference>
<dbReference type="PIRSF" id="PIRSF016202">
    <property type="entry name" value="PH1107"/>
    <property type="match status" value="1"/>
</dbReference>
<protein>
    <submittedName>
        <fullName evidence="4">Glycosidase</fullName>
    </submittedName>
</protein>
<keyword evidence="4" id="KW-0326">Glycosidase</keyword>
<sequence length="306" mass="35197">MIKLRRLSDKPVLVPKPENEWERAAVFNTAAIYDNGLFHLIYRATDLGPHIKYGRYISRLGYAVSKDGINFMRLDKPIMTNETEQELRGLEDPRIVKIDGIYYMMYTAFGDRFKDDYRICLATSKNLIDWERKGVVLDEPNKDASLFPEKINGKYVMLHRRYPDIWIAFSEDLKNWYGHKPIIKPIPGTWESARVGIGGPPIKTEKGWFLIYHAADDNNVYRLGAALLDLEDPTKVIARQKEPILEPELPWKKEGYIPNVVFSCGNAVKDDTIYVYYGGADTVIGVAVLNMEDIKFDTRQITLLTL</sequence>
<comment type="similarity">
    <text evidence="3">Belongs to the glycosyl hydrolase 130 family.</text>
</comment>
<dbReference type="GO" id="GO:0016798">
    <property type="term" value="F:hydrolase activity, acting on glycosyl bonds"/>
    <property type="evidence" value="ECO:0007669"/>
    <property type="project" value="UniProtKB-KW"/>
</dbReference>
<dbReference type="CDD" id="cd18614">
    <property type="entry name" value="GH130"/>
    <property type="match status" value="1"/>
</dbReference>
<evidence type="ECO:0000256" key="3">
    <source>
        <dbReference type="ARBA" id="ARBA00024356"/>
    </source>
</evidence>
<dbReference type="AlphaFoldDB" id="A0A101E397"/>
<dbReference type="PANTHER" id="PTHR34106">
    <property type="entry name" value="GLYCOSIDASE"/>
    <property type="match status" value="1"/>
</dbReference>
<dbReference type="EMBL" id="DOLB01000009">
    <property type="protein sequence ID" value="HBT48330.1"/>
    <property type="molecule type" value="Genomic_DNA"/>
</dbReference>
<evidence type="ECO:0000256" key="1">
    <source>
        <dbReference type="ARBA" id="ARBA00022676"/>
    </source>
</evidence>